<dbReference type="Pfam" id="PF01120">
    <property type="entry name" value="Alpha_L_fucos"/>
    <property type="match status" value="1"/>
</dbReference>
<name>A0A7J7E5K1_DICBM</name>
<dbReference type="Gene3D" id="3.20.20.80">
    <property type="entry name" value="Glycosidases"/>
    <property type="match status" value="1"/>
</dbReference>
<dbReference type="Pfam" id="PF16757">
    <property type="entry name" value="Fucosidase_C"/>
    <property type="match status" value="1"/>
</dbReference>
<keyword evidence="7" id="KW-0325">Glycoprotein</keyword>
<evidence type="ECO:0000256" key="7">
    <source>
        <dbReference type="ARBA" id="ARBA00023180"/>
    </source>
</evidence>
<evidence type="ECO:0000256" key="8">
    <source>
        <dbReference type="ARBA" id="ARBA00023295"/>
    </source>
</evidence>
<evidence type="ECO:0000256" key="6">
    <source>
        <dbReference type="ARBA" id="ARBA00022801"/>
    </source>
</evidence>
<proteinExistence type="inferred from homology"/>
<dbReference type="InterPro" id="IPR031919">
    <property type="entry name" value="Fucosidase_C"/>
</dbReference>
<feature type="domain" description="Glycoside hydrolase family 29 N-terminal" evidence="9">
    <location>
        <begin position="1"/>
        <end position="149"/>
    </location>
</feature>
<dbReference type="GO" id="GO:0005764">
    <property type="term" value="C:lysosome"/>
    <property type="evidence" value="ECO:0007669"/>
    <property type="project" value="TreeGrafter"/>
</dbReference>
<evidence type="ECO:0000259" key="9">
    <source>
        <dbReference type="Pfam" id="PF01120"/>
    </source>
</evidence>
<comment type="function">
    <text evidence="1">Alpha-L-fucosidase is responsible for hydrolyzing the alpha-1,6-linked fucose joined to the reducing-end N-acetylglucosamine of the carbohydrate moieties of glycoproteins.</text>
</comment>
<dbReference type="SUPFAM" id="SSF51445">
    <property type="entry name" value="(Trans)glycosidases"/>
    <property type="match status" value="1"/>
</dbReference>
<evidence type="ECO:0000256" key="3">
    <source>
        <dbReference type="ARBA" id="ARBA00011881"/>
    </source>
</evidence>
<dbReference type="GO" id="GO:0016139">
    <property type="term" value="P:glycoside catabolic process"/>
    <property type="evidence" value="ECO:0007669"/>
    <property type="project" value="TreeGrafter"/>
</dbReference>
<gene>
    <name evidence="11" type="ORF">HPG69_004775</name>
</gene>
<evidence type="ECO:0000256" key="4">
    <source>
        <dbReference type="ARBA" id="ARBA00012662"/>
    </source>
</evidence>
<keyword evidence="5" id="KW-0732">Signal</keyword>
<keyword evidence="12" id="KW-1185">Reference proteome</keyword>
<evidence type="ECO:0000313" key="11">
    <source>
        <dbReference type="EMBL" id="KAF5910686.1"/>
    </source>
</evidence>
<protein>
    <recommendedName>
        <fullName evidence="4">alpha-L-fucosidase</fullName>
        <ecNumber evidence="4">3.2.1.51</ecNumber>
    </recommendedName>
</protein>
<organism evidence="11 12">
    <name type="scientific">Diceros bicornis minor</name>
    <name type="common">South-central black rhinoceros</name>
    <dbReference type="NCBI Taxonomy" id="77932"/>
    <lineage>
        <taxon>Eukaryota</taxon>
        <taxon>Metazoa</taxon>
        <taxon>Chordata</taxon>
        <taxon>Craniata</taxon>
        <taxon>Vertebrata</taxon>
        <taxon>Euteleostomi</taxon>
        <taxon>Mammalia</taxon>
        <taxon>Eutheria</taxon>
        <taxon>Laurasiatheria</taxon>
        <taxon>Perissodactyla</taxon>
        <taxon>Rhinocerotidae</taxon>
        <taxon>Diceros</taxon>
    </lineage>
</organism>
<keyword evidence="6" id="KW-0378">Hydrolase</keyword>
<dbReference type="PANTHER" id="PTHR10030:SF2">
    <property type="entry name" value="TISSUE ALPHA-L-FUCOSIDASE"/>
    <property type="match status" value="1"/>
</dbReference>
<dbReference type="EC" id="3.2.1.51" evidence="4"/>
<dbReference type="InterPro" id="IPR057739">
    <property type="entry name" value="Glyco_hydro_29_N"/>
</dbReference>
<dbReference type="GO" id="GO:0004560">
    <property type="term" value="F:alpha-L-fucosidase activity"/>
    <property type="evidence" value="ECO:0007669"/>
    <property type="project" value="UniProtKB-EC"/>
</dbReference>
<evidence type="ECO:0000259" key="10">
    <source>
        <dbReference type="Pfam" id="PF16757"/>
    </source>
</evidence>
<dbReference type="SMART" id="SM00812">
    <property type="entry name" value="Alpha_L_fucos"/>
    <property type="match status" value="1"/>
</dbReference>
<comment type="subunit">
    <text evidence="3">Homotetramer.</text>
</comment>
<comment type="similarity">
    <text evidence="2">Belongs to the glycosyl hydrolase 29 family.</text>
</comment>
<keyword evidence="8" id="KW-0326">Glycosidase</keyword>
<dbReference type="GO" id="GO:0006004">
    <property type="term" value="P:fucose metabolic process"/>
    <property type="evidence" value="ECO:0007669"/>
    <property type="project" value="InterPro"/>
</dbReference>
<dbReference type="InterPro" id="IPR016286">
    <property type="entry name" value="FUC_metazoa-typ"/>
</dbReference>
<evidence type="ECO:0000313" key="12">
    <source>
        <dbReference type="Proteomes" id="UP000551758"/>
    </source>
</evidence>
<dbReference type="InterPro" id="IPR000933">
    <property type="entry name" value="Glyco_hydro_29"/>
</dbReference>
<accession>A0A7J7E5K1</accession>
<feature type="domain" description="Alpha-L-fucosidase C-terminal" evidence="10">
    <location>
        <begin position="172"/>
        <end position="228"/>
    </location>
</feature>
<comment type="caution">
    <text evidence="11">The sequence shown here is derived from an EMBL/GenBank/DDBJ whole genome shotgun (WGS) entry which is preliminary data.</text>
</comment>
<dbReference type="Proteomes" id="UP000551758">
    <property type="component" value="Unassembled WGS sequence"/>
</dbReference>
<sequence>MPELYDFVNRYKPDLIWSNGESECPDTYQNSTNLFSWLYNDSFVKDEVVKYSCYHGGYYNCQETFKPGRLLDHMWKTCTIVDKSSWGYCGDMAMSDIASESEIISELVQTVSLGDNYLLNIGPTKDGLIDPIFQERLLAVEKWLNISGEAIYASKPSRVQSEKNMISVWIRSLNLQSPITTTTTKVRMLGIQEDLKWSTDLDKVLLISLPQLPPSAVPVKFAWTVKLTGIE</sequence>
<evidence type="ECO:0000256" key="2">
    <source>
        <dbReference type="ARBA" id="ARBA00007951"/>
    </source>
</evidence>
<dbReference type="EMBL" id="JACDTQ010004070">
    <property type="protein sequence ID" value="KAF5910686.1"/>
    <property type="molecule type" value="Genomic_DNA"/>
</dbReference>
<evidence type="ECO:0000256" key="5">
    <source>
        <dbReference type="ARBA" id="ARBA00022729"/>
    </source>
</evidence>
<dbReference type="PRINTS" id="PR00741">
    <property type="entry name" value="GLHYDRLASE29"/>
</dbReference>
<evidence type="ECO:0000256" key="1">
    <source>
        <dbReference type="ARBA" id="ARBA00004071"/>
    </source>
</evidence>
<dbReference type="PANTHER" id="PTHR10030">
    <property type="entry name" value="ALPHA-L-FUCOSIDASE"/>
    <property type="match status" value="1"/>
</dbReference>
<dbReference type="InterPro" id="IPR017853">
    <property type="entry name" value="GH"/>
</dbReference>
<reference evidence="11 12" key="1">
    <citation type="journal article" date="2020" name="Mol. Biol. Evol.">
        <title>Interspecific Gene Flow and the Evolution of Specialization in Black and White Rhinoceros.</title>
        <authorList>
            <person name="Moodley Y."/>
            <person name="Westbury M.V."/>
            <person name="Russo I.M."/>
            <person name="Gopalakrishnan S."/>
            <person name="Rakotoarivelo A."/>
            <person name="Olsen R.A."/>
            <person name="Prost S."/>
            <person name="Tunstall T."/>
            <person name="Ryder O.A."/>
            <person name="Dalen L."/>
            <person name="Bruford M.W."/>
        </authorList>
    </citation>
    <scope>NUCLEOTIDE SEQUENCE [LARGE SCALE GENOMIC DNA]</scope>
    <source>
        <strain evidence="11">SBR-YM</strain>
        <tissue evidence="11">Skin</tissue>
    </source>
</reference>
<dbReference type="AlphaFoldDB" id="A0A7J7E5K1"/>